<dbReference type="Pfam" id="PF13280">
    <property type="entry name" value="WYL"/>
    <property type="match status" value="1"/>
</dbReference>
<dbReference type="PANTHER" id="PTHR34580">
    <property type="match status" value="1"/>
</dbReference>
<protein>
    <submittedName>
        <fullName evidence="4">WYL domain-containing protein</fullName>
    </submittedName>
</protein>
<dbReference type="CDD" id="cd00090">
    <property type="entry name" value="HTH_ARSR"/>
    <property type="match status" value="1"/>
</dbReference>
<dbReference type="InterPro" id="IPR013196">
    <property type="entry name" value="HTH_11"/>
</dbReference>
<comment type="caution">
    <text evidence="4">The sequence shown here is derived from an EMBL/GenBank/DDBJ whole genome shotgun (WGS) entry which is preliminary data.</text>
</comment>
<name>A0ABT6HAC2_9BACI</name>
<dbReference type="PROSITE" id="PS52050">
    <property type="entry name" value="WYL"/>
    <property type="match status" value="1"/>
</dbReference>
<evidence type="ECO:0000313" key="4">
    <source>
        <dbReference type="EMBL" id="MDG5755637.1"/>
    </source>
</evidence>
<proteinExistence type="predicted"/>
<dbReference type="RefSeq" id="WP_278018142.1">
    <property type="nucleotide sequence ID" value="NZ_JARRRY010000004.1"/>
</dbReference>
<evidence type="ECO:0000259" key="3">
    <source>
        <dbReference type="Pfam" id="PF13280"/>
    </source>
</evidence>
<feature type="domain" description="Helix-turn-helix type 11" evidence="2">
    <location>
        <begin position="8"/>
        <end position="60"/>
    </location>
</feature>
<sequence length="309" mass="36285">MSKTSTSLSILLYLWKNGKMSAEQLASLLELSDRSIRKHIDDLLLAGFPINSVRGRNGGYYLESNPLWNGFLSAKDLDKLADLVKKQLAIEPNNSLLQHLKNTLEKLSKQEHTVVMSSHTLNSDTNYIEHIKEKLQYCLQKRVKAIIQYHSSSSGVTSRVIHVYHFIQYDSQEYCIAYCERRMRFLTFKLNRIEHILLSEQKFIKDSSFSVHEFIGTNSLFNDAYKLEMLVKSEIYIWFRDTNWAFDQEVVRYNEEYYLFTGTMYGLPQIMQFILRFGSNVILLSPNHIKLKIEEEIRKMEKINKIFPI</sequence>
<dbReference type="InterPro" id="IPR036388">
    <property type="entry name" value="WH-like_DNA-bd_sf"/>
</dbReference>
<keyword evidence="5" id="KW-1185">Reference proteome</keyword>
<evidence type="ECO:0000259" key="2">
    <source>
        <dbReference type="Pfam" id="PF08279"/>
    </source>
</evidence>
<feature type="domain" description="WYL" evidence="3">
    <location>
        <begin position="133"/>
        <end position="196"/>
    </location>
</feature>
<dbReference type="InterPro" id="IPR026881">
    <property type="entry name" value="WYL_dom"/>
</dbReference>
<dbReference type="Proteomes" id="UP001218246">
    <property type="component" value="Unassembled WGS sequence"/>
</dbReference>
<dbReference type="Pfam" id="PF08279">
    <property type="entry name" value="HTH_11"/>
    <property type="match status" value="1"/>
</dbReference>
<gene>
    <name evidence="4" type="ORF">P6P90_17255</name>
</gene>
<accession>A0ABT6HAC2</accession>
<dbReference type="PANTHER" id="PTHR34580:SF1">
    <property type="entry name" value="PROTEIN PAFC"/>
    <property type="match status" value="1"/>
</dbReference>
<dbReference type="SUPFAM" id="SSF46785">
    <property type="entry name" value="Winged helix' DNA-binding domain"/>
    <property type="match status" value="1"/>
</dbReference>
<reference evidence="4 5" key="1">
    <citation type="submission" date="2023-04" db="EMBL/GenBank/DDBJ databases">
        <title>Ectobacillus antri isolated from activated sludge.</title>
        <authorList>
            <person name="Yan P."/>
            <person name="Liu X."/>
        </authorList>
    </citation>
    <scope>NUCLEOTIDE SEQUENCE [LARGE SCALE GENOMIC DNA]</scope>
    <source>
        <strain evidence="4 5">C18H</strain>
    </source>
</reference>
<dbReference type="EMBL" id="JARULN010000039">
    <property type="protein sequence ID" value="MDG5755637.1"/>
    <property type="molecule type" value="Genomic_DNA"/>
</dbReference>
<evidence type="ECO:0000256" key="1">
    <source>
        <dbReference type="ARBA" id="ARBA00023125"/>
    </source>
</evidence>
<keyword evidence="1" id="KW-0238">DNA-binding</keyword>
<organism evidence="4 5">
    <name type="scientific">Ectobacillus antri</name>
    <dbReference type="NCBI Taxonomy" id="2486280"/>
    <lineage>
        <taxon>Bacteria</taxon>
        <taxon>Bacillati</taxon>
        <taxon>Bacillota</taxon>
        <taxon>Bacilli</taxon>
        <taxon>Bacillales</taxon>
        <taxon>Bacillaceae</taxon>
        <taxon>Ectobacillus</taxon>
    </lineage>
</organism>
<dbReference type="Gene3D" id="1.10.10.10">
    <property type="entry name" value="Winged helix-like DNA-binding domain superfamily/Winged helix DNA-binding domain"/>
    <property type="match status" value="1"/>
</dbReference>
<dbReference type="InterPro" id="IPR011991">
    <property type="entry name" value="ArsR-like_HTH"/>
</dbReference>
<dbReference type="InterPro" id="IPR036390">
    <property type="entry name" value="WH_DNA-bd_sf"/>
</dbReference>
<evidence type="ECO:0000313" key="5">
    <source>
        <dbReference type="Proteomes" id="UP001218246"/>
    </source>
</evidence>
<dbReference type="InterPro" id="IPR051534">
    <property type="entry name" value="CBASS_pafABC_assoc_protein"/>
</dbReference>